<proteinExistence type="inferred from homology"/>
<dbReference type="GeneID" id="54412129"/>
<name>A0A6A6A892_9PLEO</name>
<dbReference type="PANTHER" id="PTHR42877:SF7">
    <property type="entry name" value="FLAVIN-BINDING MONOOXYGENASE-RELATED"/>
    <property type="match status" value="1"/>
</dbReference>
<dbReference type="Gene3D" id="3.50.50.60">
    <property type="entry name" value="FAD/NAD(P)-binding domain"/>
    <property type="match status" value="1"/>
</dbReference>
<organism evidence="2 3">
    <name type="scientific">Dothidotthia symphoricarpi CBS 119687</name>
    <dbReference type="NCBI Taxonomy" id="1392245"/>
    <lineage>
        <taxon>Eukaryota</taxon>
        <taxon>Fungi</taxon>
        <taxon>Dikarya</taxon>
        <taxon>Ascomycota</taxon>
        <taxon>Pezizomycotina</taxon>
        <taxon>Dothideomycetes</taxon>
        <taxon>Pleosporomycetidae</taxon>
        <taxon>Pleosporales</taxon>
        <taxon>Dothidotthiaceae</taxon>
        <taxon>Dothidotthia</taxon>
    </lineage>
</organism>
<evidence type="ECO:0000256" key="1">
    <source>
        <dbReference type="ARBA" id="ARBA00010139"/>
    </source>
</evidence>
<gene>
    <name evidence="2" type="ORF">P153DRAFT_399102</name>
</gene>
<evidence type="ECO:0000313" key="2">
    <source>
        <dbReference type="EMBL" id="KAF2127028.1"/>
    </source>
</evidence>
<dbReference type="InterPro" id="IPR051209">
    <property type="entry name" value="FAD-bind_Monooxygenase_sf"/>
</dbReference>
<reference evidence="2" key="1">
    <citation type="journal article" date="2020" name="Stud. Mycol.">
        <title>101 Dothideomycetes genomes: a test case for predicting lifestyles and emergence of pathogens.</title>
        <authorList>
            <person name="Haridas S."/>
            <person name="Albert R."/>
            <person name="Binder M."/>
            <person name="Bloem J."/>
            <person name="Labutti K."/>
            <person name="Salamov A."/>
            <person name="Andreopoulos B."/>
            <person name="Baker S."/>
            <person name="Barry K."/>
            <person name="Bills G."/>
            <person name="Bluhm B."/>
            <person name="Cannon C."/>
            <person name="Castanera R."/>
            <person name="Culley D."/>
            <person name="Daum C."/>
            <person name="Ezra D."/>
            <person name="Gonzalez J."/>
            <person name="Henrissat B."/>
            <person name="Kuo A."/>
            <person name="Liang C."/>
            <person name="Lipzen A."/>
            <person name="Lutzoni F."/>
            <person name="Magnuson J."/>
            <person name="Mondo S."/>
            <person name="Nolan M."/>
            <person name="Ohm R."/>
            <person name="Pangilinan J."/>
            <person name="Park H.-J."/>
            <person name="Ramirez L."/>
            <person name="Alfaro M."/>
            <person name="Sun H."/>
            <person name="Tritt A."/>
            <person name="Yoshinaga Y."/>
            <person name="Zwiers L.-H."/>
            <person name="Turgeon B."/>
            <person name="Goodwin S."/>
            <person name="Spatafora J."/>
            <person name="Crous P."/>
            <person name="Grigoriev I."/>
        </authorList>
    </citation>
    <scope>NUCLEOTIDE SEQUENCE</scope>
    <source>
        <strain evidence="2">CBS 119687</strain>
    </source>
</reference>
<dbReference type="InterPro" id="IPR036188">
    <property type="entry name" value="FAD/NAD-bd_sf"/>
</dbReference>
<dbReference type="EMBL" id="ML977512">
    <property type="protein sequence ID" value="KAF2127028.1"/>
    <property type="molecule type" value="Genomic_DNA"/>
</dbReference>
<dbReference type="PANTHER" id="PTHR42877">
    <property type="entry name" value="L-ORNITHINE N(5)-MONOOXYGENASE-RELATED"/>
    <property type="match status" value="1"/>
</dbReference>
<accession>A0A6A6A892</accession>
<dbReference type="RefSeq" id="XP_033521420.1">
    <property type="nucleotide sequence ID" value="XM_033671697.1"/>
</dbReference>
<protein>
    <recommendedName>
        <fullName evidence="4">NAD(P)-binding protein</fullName>
    </recommendedName>
</protein>
<dbReference type="Proteomes" id="UP000799771">
    <property type="component" value="Unassembled WGS sequence"/>
</dbReference>
<dbReference type="OrthoDB" id="74360at2759"/>
<comment type="similarity">
    <text evidence="1">Belongs to the FAD-binding monooxygenase family.</text>
</comment>
<dbReference type="SUPFAM" id="SSF51905">
    <property type="entry name" value="FAD/NAD(P)-binding domain"/>
    <property type="match status" value="1"/>
</dbReference>
<dbReference type="AlphaFoldDB" id="A0A6A6A892"/>
<sequence>MFPGELMHSAHYEEGCSLTNKHVAVTAAGSLGAQIVAAIQYQVKHIYHWAGKNVADNRYSDKQRRFLVEDPNKYLEHRKQIEKELNQGFRFIIKGSEEAQLAREYADKACAKSSQVIPSLLRR</sequence>
<evidence type="ECO:0000313" key="3">
    <source>
        <dbReference type="Proteomes" id="UP000799771"/>
    </source>
</evidence>
<evidence type="ECO:0008006" key="4">
    <source>
        <dbReference type="Google" id="ProtNLM"/>
    </source>
</evidence>
<keyword evidence="3" id="KW-1185">Reference proteome</keyword>